<keyword evidence="1" id="KW-0732">Signal</keyword>
<gene>
    <name evidence="5" type="ORF">GCK32_003662</name>
</gene>
<dbReference type="PROSITE" id="PS00018">
    <property type="entry name" value="EF_HAND_1"/>
    <property type="match status" value="2"/>
</dbReference>
<dbReference type="PANTHER" id="PTHR23104">
    <property type="entry name" value="MULTIPLE COAGULATION FACTOR DEFICIENCY PROTEIN 2 NEURAL STEM CELL DERIVED NEURONAL SURVIVAL PROTEIN"/>
    <property type="match status" value="1"/>
</dbReference>
<evidence type="ECO:0000256" key="1">
    <source>
        <dbReference type="ARBA" id="ARBA00022729"/>
    </source>
</evidence>
<reference evidence="5 6" key="1">
    <citation type="submission" date="2019-10" db="EMBL/GenBank/DDBJ databases">
        <title>Assembly and Annotation for the nematode Trichostrongylus colubriformis.</title>
        <authorList>
            <person name="Martin J."/>
        </authorList>
    </citation>
    <scope>NUCLEOTIDE SEQUENCE [LARGE SCALE GENOMIC DNA]</scope>
    <source>
        <strain evidence="5">G859</strain>
        <tissue evidence="5">Whole worm</tissue>
    </source>
</reference>
<comment type="caution">
    <text evidence="5">The sequence shown here is derived from an EMBL/GenBank/DDBJ whole genome shotgun (WGS) entry which is preliminary data.</text>
</comment>
<dbReference type="AlphaFoldDB" id="A0AAN8FB59"/>
<dbReference type="Proteomes" id="UP001331761">
    <property type="component" value="Unassembled WGS sequence"/>
</dbReference>
<dbReference type="Pfam" id="PF13499">
    <property type="entry name" value="EF-hand_7"/>
    <property type="match status" value="1"/>
</dbReference>
<evidence type="ECO:0000256" key="3">
    <source>
        <dbReference type="ARBA" id="ARBA00022837"/>
    </source>
</evidence>
<accession>A0AAN8FB59</accession>
<dbReference type="InterPro" id="IPR002048">
    <property type="entry name" value="EF_hand_dom"/>
</dbReference>
<proteinExistence type="predicted"/>
<keyword evidence="3" id="KW-0106">Calcium</keyword>
<dbReference type="InterPro" id="IPR011992">
    <property type="entry name" value="EF-hand-dom_pair"/>
</dbReference>
<protein>
    <recommendedName>
        <fullName evidence="4">EF-hand domain-containing protein</fullName>
    </recommendedName>
</protein>
<dbReference type="InterPro" id="IPR018247">
    <property type="entry name" value="EF_Hand_1_Ca_BS"/>
</dbReference>
<dbReference type="Gene3D" id="1.10.238.10">
    <property type="entry name" value="EF-hand"/>
    <property type="match status" value="1"/>
</dbReference>
<evidence type="ECO:0000259" key="4">
    <source>
        <dbReference type="PROSITE" id="PS50222"/>
    </source>
</evidence>
<feature type="domain" description="EF-hand" evidence="4">
    <location>
        <begin position="49"/>
        <end position="84"/>
    </location>
</feature>
<dbReference type="InterPro" id="IPR052110">
    <property type="entry name" value="MCFD2-like"/>
</dbReference>
<keyword evidence="6" id="KW-1185">Reference proteome</keyword>
<evidence type="ECO:0000256" key="2">
    <source>
        <dbReference type="ARBA" id="ARBA00022737"/>
    </source>
</evidence>
<dbReference type="GO" id="GO:0005509">
    <property type="term" value="F:calcium ion binding"/>
    <property type="evidence" value="ECO:0007669"/>
    <property type="project" value="InterPro"/>
</dbReference>
<evidence type="ECO:0000313" key="6">
    <source>
        <dbReference type="Proteomes" id="UP001331761"/>
    </source>
</evidence>
<dbReference type="PANTHER" id="PTHR23104:SF12">
    <property type="entry name" value="EF-HAND DOMAIN-CONTAINING PROTEIN"/>
    <property type="match status" value="1"/>
</dbReference>
<dbReference type="SUPFAM" id="SSF47473">
    <property type="entry name" value="EF-hand"/>
    <property type="match status" value="1"/>
</dbReference>
<dbReference type="EMBL" id="WIXE01011887">
    <property type="protein sequence ID" value="KAK5976431.1"/>
    <property type="molecule type" value="Genomic_DNA"/>
</dbReference>
<organism evidence="5 6">
    <name type="scientific">Trichostrongylus colubriformis</name>
    <name type="common">Black scour worm</name>
    <dbReference type="NCBI Taxonomy" id="6319"/>
    <lineage>
        <taxon>Eukaryota</taxon>
        <taxon>Metazoa</taxon>
        <taxon>Ecdysozoa</taxon>
        <taxon>Nematoda</taxon>
        <taxon>Chromadorea</taxon>
        <taxon>Rhabditida</taxon>
        <taxon>Rhabditina</taxon>
        <taxon>Rhabditomorpha</taxon>
        <taxon>Strongyloidea</taxon>
        <taxon>Trichostrongylidae</taxon>
        <taxon>Trichostrongylus</taxon>
    </lineage>
</organism>
<sequence>MGKCDRFHYFSISDLNKDNLIDGNEVLKALTHDHSGNTGPGVAIEDENAMVQMVDAVLADMDINGDGFIDFAEYMKEQTKQSKRSS</sequence>
<keyword evidence="2" id="KW-0677">Repeat</keyword>
<name>A0AAN8FB59_TRICO</name>
<evidence type="ECO:0000313" key="5">
    <source>
        <dbReference type="EMBL" id="KAK5976431.1"/>
    </source>
</evidence>
<dbReference type="PROSITE" id="PS50222">
    <property type="entry name" value="EF_HAND_2"/>
    <property type="match status" value="1"/>
</dbReference>